<evidence type="ECO:0000256" key="2">
    <source>
        <dbReference type="ARBA" id="ARBA00023235"/>
    </source>
</evidence>
<dbReference type="Pfam" id="PF06026">
    <property type="entry name" value="Rib_5-P_isom_A"/>
    <property type="match status" value="1"/>
</dbReference>
<reference evidence="4 5" key="1">
    <citation type="submission" date="2021-05" db="EMBL/GenBank/DDBJ databases">
        <title>A Polyphasic approach of four new species of the genus Ohtaekwangia: Ohtaekwangia histidinii sp. nov., Ohtaekwangia cretensis sp. nov., Ohtaekwangia indiensis sp. nov., Ohtaekwangia reichenbachii sp. nov. from diverse environment.</title>
        <authorList>
            <person name="Octaviana S."/>
        </authorList>
    </citation>
    <scope>NUCLEOTIDE SEQUENCE [LARGE SCALE GENOMIC DNA]</scope>
    <source>
        <strain evidence="4 5">PWU4</strain>
    </source>
</reference>
<organism evidence="4 5">
    <name type="scientific">Chryseosolibacter histidini</name>
    <dbReference type="NCBI Taxonomy" id="2782349"/>
    <lineage>
        <taxon>Bacteria</taxon>
        <taxon>Pseudomonadati</taxon>
        <taxon>Bacteroidota</taxon>
        <taxon>Cytophagia</taxon>
        <taxon>Cytophagales</taxon>
        <taxon>Chryseotaleaceae</taxon>
        <taxon>Chryseosolibacter</taxon>
    </lineage>
</organism>
<dbReference type="EC" id="5.3.1.6" evidence="3"/>
<dbReference type="SUPFAM" id="SSF100950">
    <property type="entry name" value="NagB/RpiA/CoA transferase-like"/>
    <property type="match status" value="1"/>
</dbReference>
<dbReference type="PANTHER" id="PTHR11934:SF0">
    <property type="entry name" value="RIBOSE-5-PHOSPHATE ISOMERASE"/>
    <property type="match status" value="1"/>
</dbReference>
<evidence type="ECO:0000256" key="1">
    <source>
        <dbReference type="ARBA" id="ARBA00001713"/>
    </source>
</evidence>
<dbReference type="GO" id="GO:0004751">
    <property type="term" value="F:ribose-5-phosphate isomerase activity"/>
    <property type="evidence" value="ECO:0007669"/>
    <property type="project" value="UniProtKB-UniRule"/>
</dbReference>
<dbReference type="InterPro" id="IPR004788">
    <property type="entry name" value="Ribose5P_isomerase_type_A"/>
</dbReference>
<feature type="binding site" evidence="3">
    <location>
        <begin position="93"/>
        <end position="96"/>
    </location>
    <ligand>
        <name>substrate</name>
    </ligand>
</feature>
<accession>A0AAP2DH66</accession>
<sequence length="228" mass="24153">MNAKKLAAEKAVEKIEDHMVVGLGTGSTASHAINKIGERIKQGLVIKAVATSVASEKLALEVNIPLLPLAAIESVDIAIDGADEVDARGNLIKGGGGALLREKIVAFASRRFIVVVDQSKLTDTLGSFPLPVEIVPFAPALALKQLRALGCEPSIRKKEGKEFVTDNGNLIIDCRFARIEDPASLDTAIKKIPGVVETGLFLNTMVSEVIVGYENGETVTRTITAARS</sequence>
<dbReference type="SUPFAM" id="SSF75445">
    <property type="entry name" value="D-ribose-5-phosphate isomerase (RpiA), lid domain"/>
    <property type="match status" value="1"/>
</dbReference>
<feature type="binding site" evidence="3">
    <location>
        <position position="120"/>
    </location>
    <ligand>
        <name>substrate</name>
    </ligand>
</feature>
<comment type="pathway">
    <text evidence="3">Carbohydrate degradation; pentose phosphate pathway; D-ribose 5-phosphate from D-ribulose 5-phosphate (non-oxidative stage): step 1/1.</text>
</comment>
<dbReference type="NCBIfam" id="NF001924">
    <property type="entry name" value="PRK00702.1"/>
    <property type="match status" value="1"/>
</dbReference>
<dbReference type="PANTHER" id="PTHR11934">
    <property type="entry name" value="RIBOSE-5-PHOSPHATE ISOMERASE"/>
    <property type="match status" value="1"/>
</dbReference>
<dbReference type="InterPro" id="IPR020672">
    <property type="entry name" value="Ribose5P_isomerase_typA_subgr"/>
</dbReference>
<dbReference type="Gene3D" id="3.30.70.260">
    <property type="match status" value="1"/>
</dbReference>
<evidence type="ECO:0000313" key="4">
    <source>
        <dbReference type="EMBL" id="MBT1695323.1"/>
    </source>
</evidence>
<comment type="similarity">
    <text evidence="3">Belongs to the ribose 5-phosphate isomerase family.</text>
</comment>
<feature type="binding site" evidence="3">
    <location>
        <begin position="25"/>
        <end position="28"/>
    </location>
    <ligand>
        <name>substrate</name>
    </ligand>
</feature>
<dbReference type="Proteomes" id="UP001319200">
    <property type="component" value="Unassembled WGS sequence"/>
</dbReference>
<comment type="subunit">
    <text evidence="3">Homodimer.</text>
</comment>
<name>A0AAP2DH66_9BACT</name>
<dbReference type="InterPro" id="IPR037171">
    <property type="entry name" value="NagB/RpiA_transferase-like"/>
</dbReference>
<comment type="catalytic activity">
    <reaction evidence="1 3">
        <text>aldehydo-D-ribose 5-phosphate = D-ribulose 5-phosphate</text>
        <dbReference type="Rhea" id="RHEA:14657"/>
        <dbReference type="ChEBI" id="CHEBI:58121"/>
        <dbReference type="ChEBI" id="CHEBI:58273"/>
        <dbReference type="EC" id="5.3.1.6"/>
    </reaction>
</comment>
<dbReference type="CDD" id="cd01398">
    <property type="entry name" value="RPI_A"/>
    <property type="match status" value="1"/>
</dbReference>
<comment type="caution">
    <text evidence="4">The sequence shown here is derived from an EMBL/GenBank/DDBJ whole genome shotgun (WGS) entry which is preliminary data.</text>
</comment>
<evidence type="ECO:0000256" key="3">
    <source>
        <dbReference type="HAMAP-Rule" id="MF_00170"/>
    </source>
</evidence>
<dbReference type="HAMAP" id="MF_00170">
    <property type="entry name" value="Rib_5P_isom_A"/>
    <property type="match status" value="1"/>
</dbReference>
<dbReference type="GO" id="GO:0006014">
    <property type="term" value="P:D-ribose metabolic process"/>
    <property type="evidence" value="ECO:0007669"/>
    <property type="project" value="TreeGrafter"/>
</dbReference>
<dbReference type="RefSeq" id="WP_254158852.1">
    <property type="nucleotide sequence ID" value="NZ_JAHESF010000001.1"/>
</dbReference>
<keyword evidence="2 3" id="KW-0413">Isomerase</keyword>
<dbReference type="GO" id="GO:0009052">
    <property type="term" value="P:pentose-phosphate shunt, non-oxidative branch"/>
    <property type="evidence" value="ECO:0007669"/>
    <property type="project" value="UniProtKB-UniRule"/>
</dbReference>
<protein>
    <recommendedName>
        <fullName evidence="3">Ribose-5-phosphate isomerase A</fullName>
        <ecNumber evidence="3">5.3.1.6</ecNumber>
    </recommendedName>
    <alternativeName>
        <fullName evidence="3">Phosphoriboisomerase A</fullName>
        <shortName evidence="3">PRI</shortName>
    </alternativeName>
</protein>
<keyword evidence="5" id="KW-1185">Reference proteome</keyword>
<dbReference type="NCBIfam" id="TIGR00021">
    <property type="entry name" value="rpiA"/>
    <property type="match status" value="1"/>
</dbReference>
<dbReference type="EMBL" id="JAHESF010000001">
    <property type="protein sequence ID" value="MBT1695323.1"/>
    <property type="molecule type" value="Genomic_DNA"/>
</dbReference>
<gene>
    <name evidence="3 4" type="primary">rpiA</name>
    <name evidence="4" type="ORF">KK083_00455</name>
</gene>
<proteinExistence type="inferred from homology"/>
<comment type="function">
    <text evidence="3">Catalyzes the reversible conversion of ribose-5-phosphate to ribulose 5-phosphate.</text>
</comment>
<dbReference type="GO" id="GO:0005829">
    <property type="term" value="C:cytosol"/>
    <property type="evidence" value="ECO:0007669"/>
    <property type="project" value="TreeGrafter"/>
</dbReference>
<dbReference type="FunFam" id="3.40.50.1360:FF:000001">
    <property type="entry name" value="Ribose-5-phosphate isomerase A"/>
    <property type="match status" value="1"/>
</dbReference>
<feature type="active site" description="Proton acceptor" evidence="3">
    <location>
        <position position="102"/>
    </location>
</feature>
<dbReference type="AlphaFoldDB" id="A0AAP2DH66"/>
<dbReference type="Gene3D" id="3.40.50.1360">
    <property type="match status" value="1"/>
</dbReference>
<feature type="binding site" evidence="3">
    <location>
        <begin position="80"/>
        <end position="83"/>
    </location>
    <ligand>
        <name>substrate</name>
    </ligand>
</feature>
<evidence type="ECO:0000313" key="5">
    <source>
        <dbReference type="Proteomes" id="UP001319200"/>
    </source>
</evidence>